<accession>A0A556P8V3</accession>
<dbReference type="AlphaFoldDB" id="A0A556P8V3"/>
<dbReference type="InterPro" id="IPR025441">
    <property type="entry name" value="DUF4181"/>
</dbReference>
<evidence type="ECO:0000313" key="3">
    <source>
        <dbReference type="Proteomes" id="UP000316425"/>
    </source>
</evidence>
<keyword evidence="1" id="KW-0812">Transmembrane</keyword>
<evidence type="ECO:0000313" key="2">
    <source>
        <dbReference type="EMBL" id="TSJ60808.1"/>
    </source>
</evidence>
<feature type="transmembrane region" description="Helical" evidence="1">
    <location>
        <begin position="52"/>
        <end position="72"/>
    </location>
</feature>
<sequence length="97" mass="11349">MLRRVFLRSVKGNLVEKKEFRVEITLKIVILIIALISAIFIIVNGYEDYFKWLWIALIGCGLGIQALFEWLYVKNSKEYVITIITMVVGILLITFFY</sequence>
<reference evidence="2 3" key="1">
    <citation type="submission" date="2019-07" db="EMBL/GenBank/DDBJ databases">
        <title>Allobacillus sp. nov. SKP isolated from shrimp paste of Euphausiacea.</title>
        <authorList>
            <person name="Kanchanasin P."/>
            <person name="Tanasupawat S."/>
            <person name="Shi W."/>
            <person name="Wu L."/>
            <person name="Ma J."/>
        </authorList>
    </citation>
    <scope>NUCLEOTIDE SEQUENCE [LARGE SCALE GENOMIC DNA]</scope>
    <source>
        <strain evidence="2 3">SKP4-8</strain>
    </source>
</reference>
<keyword evidence="1" id="KW-1133">Transmembrane helix</keyword>
<dbReference type="Pfam" id="PF13789">
    <property type="entry name" value="DUF4181"/>
    <property type="match status" value="1"/>
</dbReference>
<dbReference type="EMBL" id="VMHE01000029">
    <property type="protein sequence ID" value="TSJ60808.1"/>
    <property type="molecule type" value="Genomic_DNA"/>
</dbReference>
<keyword evidence="1" id="KW-0472">Membrane</keyword>
<organism evidence="2 3">
    <name type="scientific">Allobacillus salarius</name>
    <dbReference type="NCBI Taxonomy" id="1955272"/>
    <lineage>
        <taxon>Bacteria</taxon>
        <taxon>Bacillati</taxon>
        <taxon>Bacillota</taxon>
        <taxon>Bacilli</taxon>
        <taxon>Bacillales</taxon>
        <taxon>Bacillaceae</taxon>
        <taxon>Allobacillus</taxon>
    </lineage>
</organism>
<feature type="transmembrane region" description="Helical" evidence="1">
    <location>
        <begin position="79"/>
        <end position="96"/>
    </location>
</feature>
<dbReference type="Proteomes" id="UP000316425">
    <property type="component" value="Unassembled WGS sequence"/>
</dbReference>
<feature type="transmembrane region" description="Helical" evidence="1">
    <location>
        <begin position="24"/>
        <end position="46"/>
    </location>
</feature>
<evidence type="ECO:0000256" key="1">
    <source>
        <dbReference type="SAM" id="Phobius"/>
    </source>
</evidence>
<protein>
    <submittedName>
        <fullName evidence="2">DUF4181 domain-containing protein</fullName>
    </submittedName>
</protein>
<comment type="caution">
    <text evidence="2">The sequence shown here is derived from an EMBL/GenBank/DDBJ whole genome shotgun (WGS) entry which is preliminary data.</text>
</comment>
<dbReference type="RefSeq" id="WP_144089505.1">
    <property type="nucleotide sequence ID" value="NZ_VMHE01000029.1"/>
</dbReference>
<gene>
    <name evidence="2" type="ORF">FPQ13_11560</name>
</gene>
<dbReference type="OrthoDB" id="2626526at2"/>
<keyword evidence="3" id="KW-1185">Reference proteome</keyword>
<proteinExistence type="predicted"/>
<name>A0A556P8V3_9BACI</name>